<keyword evidence="1" id="KW-0812">Transmembrane</keyword>
<feature type="transmembrane region" description="Helical" evidence="1">
    <location>
        <begin position="20"/>
        <end position="39"/>
    </location>
</feature>
<evidence type="ECO:0000256" key="1">
    <source>
        <dbReference type="SAM" id="Phobius"/>
    </source>
</evidence>
<gene>
    <name evidence="2" type="ORF">L0668_01470</name>
</gene>
<keyword evidence="3" id="KW-1185">Reference proteome</keyword>
<proteinExistence type="predicted"/>
<feature type="transmembrane region" description="Helical" evidence="1">
    <location>
        <begin position="109"/>
        <end position="126"/>
    </location>
</feature>
<feature type="transmembrane region" description="Helical" evidence="1">
    <location>
        <begin position="159"/>
        <end position="176"/>
    </location>
</feature>
<feature type="transmembrane region" description="Helical" evidence="1">
    <location>
        <begin position="133"/>
        <end position="153"/>
    </location>
</feature>
<feature type="transmembrane region" description="Helical" evidence="1">
    <location>
        <begin position="45"/>
        <end position="64"/>
    </location>
</feature>
<accession>A0ABS9D1L8</accession>
<organism evidence="2 3">
    <name type="scientific">Paraglaciecola algarum</name>
    <dbReference type="NCBI Taxonomy" id="3050085"/>
    <lineage>
        <taxon>Bacteria</taxon>
        <taxon>Pseudomonadati</taxon>
        <taxon>Pseudomonadota</taxon>
        <taxon>Gammaproteobacteria</taxon>
        <taxon>Alteromonadales</taxon>
        <taxon>Alteromonadaceae</taxon>
        <taxon>Paraglaciecola</taxon>
    </lineage>
</organism>
<dbReference type="Proteomes" id="UP001521137">
    <property type="component" value="Unassembled WGS sequence"/>
</dbReference>
<dbReference type="RefSeq" id="WP_235310283.1">
    <property type="nucleotide sequence ID" value="NZ_JAKGAS010000001.1"/>
</dbReference>
<keyword evidence="1" id="KW-0472">Membrane</keyword>
<comment type="caution">
    <text evidence="2">The sequence shown here is derived from an EMBL/GenBank/DDBJ whole genome shotgun (WGS) entry which is preliminary data.</text>
</comment>
<keyword evidence="1" id="KW-1133">Transmembrane helix</keyword>
<dbReference type="EMBL" id="JAKGAS010000001">
    <property type="protein sequence ID" value="MCF2946761.1"/>
    <property type="molecule type" value="Genomic_DNA"/>
</dbReference>
<dbReference type="InterPro" id="IPR053824">
    <property type="entry name" value="DUF7010"/>
</dbReference>
<dbReference type="Pfam" id="PF22765">
    <property type="entry name" value="DUF7010"/>
    <property type="match status" value="1"/>
</dbReference>
<name>A0ABS9D1L8_9ALTE</name>
<evidence type="ECO:0008006" key="4">
    <source>
        <dbReference type="Google" id="ProtNLM"/>
    </source>
</evidence>
<sequence>MNNSILTLEQQRVAFAQKRFIAMPIAGTIIWALIGLIGLTMPIEWQIWSVWIGCGSIVYLGMAISKLTGEDFFNKKTPNNAFSHVFTVGLVMSMLVFAIAIPFSLQDYTSIPLTVGILTGLMWMPWSWAVQHWVGYFHTISRTVLVLTFWFSFPDNRFVTIPFIIVGIYLITLFVMEGRFKSLTTNNTIGENT</sequence>
<reference evidence="2 3" key="1">
    <citation type="submission" date="2022-01" db="EMBL/GenBank/DDBJ databases">
        <title>Paraglaciecola sp. G1-23.</title>
        <authorList>
            <person name="Jin M.S."/>
            <person name="Han D.M."/>
            <person name="Kim H.M."/>
            <person name="Jeon C.O."/>
        </authorList>
    </citation>
    <scope>NUCLEOTIDE SEQUENCE [LARGE SCALE GENOMIC DNA]</scope>
    <source>
        <strain evidence="2 3">G1-23</strain>
    </source>
</reference>
<evidence type="ECO:0000313" key="3">
    <source>
        <dbReference type="Proteomes" id="UP001521137"/>
    </source>
</evidence>
<feature type="transmembrane region" description="Helical" evidence="1">
    <location>
        <begin position="85"/>
        <end position="103"/>
    </location>
</feature>
<evidence type="ECO:0000313" key="2">
    <source>
        <dbReference type="EMBL" id="MCF2946761.1"/>
    </source>
</evidence>
<protein>
    <recommendedName>
        <fullName evidence="4">DUF308 domain-containing protein</fullName>
    </recommendedName>
</protein>